<gene>
    <name evidence="9" type="ORF">SAMN04489750_1444</name>
</gene>
<evidence type="ECO:0000256" key="5">
    <source>
        <dbReference type="ARBA" id="ARBA00022692"/>
    </source>
</evidence>
<dbReference type="PANTHER" id="PTHR36122:SF2">
    <property type="entry name" value="NICOTINAMIDE RIBOSIDE TRANSPORTER PNUC"/>
    <property type="match status" value="1"/>
</dbReference>
<proteinExistence type="inferred from homology"/>
<keyword evidence="4" id="KW-1003">Cell membrane</keyword>
<dbReference type="RefSeq" id="WP_245934044.1">
    <property type="nucleotide sequence ID" value="NZ_QGDN01000001.1"/>
</dbReference>
<feature type="transmembrane region" description="Helical" evidence="8">
    <location>
        <begin position="202"/>
        <end position="220"/>
    </location>
</feature>
<dbReference type="Pfam" id="PF04973">
    <property type="entry name" value="NMN_transporter"/>
    <property type="match status" value="1"/>
</dbReference>
<feature type="transmembrane region" description="Helical" evidence="8">
    <location>
        <begin position="179"/>
        <end position="196"/>
    </location>
</feature>
<accession>A0A2Y8ZP51</accession>
<keyword evidence="3" id="KW-0813">Transport</keyword>
<evidence type="ECO:0000313" key="9">
    <source>
        <dbReference type="EMBL" id="SSA34141.1"/>
    </source>
</evidence>
<keyword evidence="5 8" id="KW-0812">Transmembrane</keyword>
<dbReference type="GO" id="GO:0034257">
    <property type="term" value="F:nicotinamide riboside transmembrane transporter activity"/>
    <property type="evidence" value="ECO:0007669"/>
    <property type="project" value="InterPro"/>
</dbReference>
<keyword evidence="10" id="KW-1185">Reference proteome</keyword>
<organism evidence="9 10">
    <name type="scientific">Branchiibius hedensis</name>
    <dbReference type="NCBI Taxonomy" id="672460"/>
    <lineage>
        <taxon>Bacteria</taxon>
        <taxon>Bacillati</taxon>
        <taxon>Actinomycetota</taxon>
        <taxon>Actinomycetes</taxon>
        <taxon>Micrococcales</taxon>
        <taxon>Dermacoccaceae</taxon>
        <taxon>Branchiibius</taxon>
    </lineage>
</organism>
<evidence type="ECO:0000256" key="1">
    <source>
        <dbReference type="ARBA" id="ARBA00004651"/>
    </source>
</evidence>
<dbReference type="InterPro" id="IPR006419">
    <property type="entry name" value="NMN_transpt_PnuC"/>
</dbReference>
<dbReference type="PANTHER" id="PTHR36122">
    <property type="entry name" value="NICOTINAMIDE RIBOSIDE TRANSPORTER PNUC"/>
    <property type="match status" value="1"/>
</dbReference>
<dbReference type="GO" id="GO:0005886">
    <property type="term" value="C:plasma membrane"/>
    <property type="evidence" value="ECO:0007669"/>
    <property type="project" value="UniProtKB-SubCell"/>
</dbReference>
<dbReference type="Proteomes" id="UP000250028">
    <property type="component" value="Unassembled WGS sequence"/>
</dbReference>
<keyword evidence="6 8" id="KW-1133">Transmembrane helix</keyword>
<evidence type="ECO:0000313" key="10">
    <source>
        <dbReference type="Proteomes" id="UP000250028"/>
    </source>
</evidence>
<feature type="transmembrane region" description="Helical" evidence="8">
    <location>
        <begin position="122"/>
        <end position="140"/>
    </location>
</feature>
<feature type="transmembrane region" description="Helical" evidence="8">
    <location>
        <begin position="152"/>
        <end position="172"/>
    </location>
</feature>
<name>A0A2Y8ZP51_9MICO</name>
<sequence length="236" mass="27034">MSDSNIFVTLVNAHLTIGGQAITWREIVGNAFGLASAIGGMRRKVWAWPVGIIGNALLFTVFFAVGFTGHGQEKLYGQAGRQVFFILTSIYGWWLWQRTKNRSTDPDAPAVQPRWATARERLGYVLVWAAGVLVCQWIFRTIGVDYWHPPEFYWWADAWIFVGSMLATYAMARGWTDFWLMWLAVDIVGVPELIYFKFYPSAVLYLVYAGFVVWGFFVWWRASREEQPVLQPAGQV</sequence>
<evidence type="ECO:0000256" key="3">
    <source>
        <dbReference type="ARBA" id="ARBA00022448"/>
    </source>
</evidence>
<comment type="similarity">
    <text evidence="2">Belongs to the nicotinamide ribonucleoside (NR) uptake permease (TC 4.B.1) family.</text>
</comment>
<dbReference type="AlphaFoldDB" id="A0A2Y8ZP51"/>
<dbReference type="EMBL" id="UESZ01000001">
    <property type="protein sequence ID" value="SSA34141.1"/>
    <property type="molecule type" value="Genomic_DNA"/>
</dbReference>
<evidence type="ECO:0000256" key="4">
    <source>
        <dbReference type="ARBA" id="ARBA00022475"/>
    </source>
</evidence>
<evidence type="ECO:0000256" key="2">
    <source>
        <dbReference type="ARBA" id="ARBA00006669"/>
    </source>
</evidence>
<evidence type="ECO:0000256" key="8">
    <source>
        <dbReference type="SAM" id="Phobius"/>
    </source>
</evidence>
<keyword evidence="7 8" id="KW-0472">Membrane</keyword>
<evidence type="ECO:0000256" key="7">
    <source>
        <dbReference type="ARBA" id="ARBA00023136"/>
    </source>
</evidence>
<feature type="transmembrane region" description="Helical" evidence="8">
    <location>
        <begin position="79"/>
        <end position="96"/>
    </location>
</feature>
<comment type="subcellular location">
    <subcellularLocation>
        <location evidence="1">Cell membrane</location>
        <topology evidence="1">Multi-pass membrane protein</topology>
    </subcellularLocation>
</comment>
<feature type="transmembrane region" description="Helical" evidence="8">
    <location>
        <begin position="45"/>
        <end position="67"/>
    </location>
</feature>
<evidence type="ECO:0000256" key="6">
    <source>
        <dbReference type="ARBA" id="ARBA00022989"/>
    </source>
</evidence>
<protein>
    <submittedName>
        <fullName evidence="9">Nicotinamide mononucleotide transporter</fullName>
    </submittedName>
</protein>
<reference evidence="10" key="1">
    <citation type="submission" date="2016-10" db="EMBL/GenBank/DDBJ databases">
        <authorList>
            <person name="Varghese N."/>
            <person name="Submissions S."/>
        </authorList>
    </citation>
    <scope>NUCLEOTIDE SEQUENCE [LARGE SCALE GENOMIC DNA]</scope>
    <source>
        <strain evidence="10">DSM 22951</strain>
    </source>
</reference>